<evidence type="ECO:0000313" key="3">
    <source>
        <dbReference type="Proteomes" id="UP000030655"/>
    </source>
</evidence>
<dbReference type="SUPFAM" id="SSF56112">
    <property type="entry name" value="Protein kinase-like (PK-like)"/>
    <property type="match status" value="1"/>
</dbReference>
<dbReference type="PROSITE" id="PS00109">
    <property type="entry name" value="PROTEIN_KINASE_TYR"/>
    <property type="match status" value="1"/>
</dbReference>
<reference evidence="3" key="1">
    <citation type="submission" date="2013-02" db="EMBL/GenBank/DDBJ databases">
        <authorList>
            <consortium name="The Broad Institute Genome Sequencing Platform"/>
            <person name="Cuomo C."/>
            <person name="Becnel J."/>
            <person name="Sanscrainte N."/>
            <person name="Walker B."/>
            <person name="Young S.K."/>
            <person name="Zeng Q."/>
            <person name="Gargeya S."/>
            <person name="Fitzgerald M."/>
            <person name="Haas B."/>
            <person name="Abouelleil A."/>
            <person name="Alvarado L."/>
            <person name="Arachchi H.M."/>
            <person name="Berlin A.M."/>
            <person name="Chapman S.B."/>
            <person name="Dewar J."/>
            <person name="Goldberg J."/>
            <person name="Griggs A."/>
            <person name="Gujja S."/>
            <person name="Hansen M."/>
            <person name="Howarth C."/>
            <person name="Imamovic A."/>
            <person name="Larimer J."/>
            <person name="McCowan C."/>
            <person name="Murphy C."/>
            <person name="Neiman D."/>
            <person name="Pearson M."/>
            <person name="Priest M."/>
            <person name="Roberts A."/>
            <person name="Saif S."/>
            <person name="Shea T."/>
            <person name="Sisk P."/>
            <person name="Sykes S."/>
            <person name="Wortman J."/>
            <person name="Nusbaum C."/>
            <person name="Birren B."/>
        </authorList>
    </citation>
    <scope>NUCLEOTIDE SEQUENCE [LARGE SCALE GENOMIC DNA]</scope>
    <source>
        <strain evidence="3">PRA339</strain>
    </source>
</reference>
<dbReference type="STRING" id="1288291.A0A059EZ05"/>
<dbReference type="InterPro" id="IPR011009">
    <property type="entry name" value="Kinase-like_dom_sf"/>
</dbReference>
<evidence type="ECO:0000313" key="2">
    <source>
        <dbReference type="EMBL" id="KCZ80062.1"/>
    </source>
</evidence>
<dbReference type="InterPro" id="IPR008266">
    <property type="entry name" value="Tyr_kinase_AS"/>
</dbReference>
<sequence length="235" mass="27630">PKKILHEKKINTKNKQKKKCSKKKYYYYSISKYYDFTLRDYVDLRNKEFFGDHVDGCICLSSQPFQCIIPFTGCQGVERIIPADFMVHSFSCKDKLNKSFINFLMKNVVMGIKYLHSKGLVHGDVSLSNIFVGNKNDFIPKIGDYGEIKSIKEADRMEDIYKIGLLWFELLFPIKTVSERYYLIKEIEKTKTLPDEFKVMYEKEAKLIELCLKKKGKMGLKEILKFIRETKNDCT</sequence>
<dbReference type="GO" id="GO:0004672">
    <property type="term" value="F:protein kinase activity"/>
    <property type="evidence" value="ECO:0007669"/>
    <property type="project" value="InterPro"/>
</dbReference>
<dbReference type="GO" id="GO:0005634">
    <property type="term" value="C:nucleus"/>
    <property type="evidence" value="ECO:0007669"/>
    <property type="project" value="TreeGrafter"/>
</dbReference>
<feature type="domain" description="Protein kinase" evidence="1">
    <location>
        <begin position="1"/>
        <end position="235"/>
    </location>
</feature>
<feature type="non-terminal residue" evidence="2">
    <location>
        <position position="1"/>
    </location>
</feature>
<dbReference type="EMBL" id="KK365206">
    <property type="protein sequence ID" value="KCZ80062.1"/>
    <property type="molecule type" value="Genomic_DNA"/>
</dbReference>
<dbReference type="OrthoDB" id="2193870at2759"/>
<name>A0A059EZ05_9MICR</name>
<dbReference type="HOGENOM" id="CLU_1182580_0_0_1"/>
<dbReference type="PROSITE" id="PS50011">
    <property type="entry name" value="PROTEIN_KINASE_DOM"/>
    <property type="match status" value="1"/>
</dbReference>
<protein>
    <recommendedName>
        <fullName evidence="1">Protein kinase domain-containing protein</fullName>
    </recommendedName>
</protein>
<reference evidence="2 3" key="2">
    <citation type="submission" date="2014-03" db="EMBL/GenBank/DDBJ databases">
        <title>The Genome Sequence of Anncaliia algerae insect isolate PRA339.</title>
        <authorList>
            <consortium name="The Broad Institute Genome Sequencing Platform"/>
            <consortium name="The Broad Institute Genome Sequencing Center for Infectious Disease"/>
            <person name="Cuomo C."/>
            <person name="Becnel J."/>
            <person name="Sanscrainte N."/>
            <person name="Walker B."/>
            <person name="Young S.K."/>
            <person name="Zeng Q."/>
            <person name="Gargeya S."/>
            <person name="Fitzgerald M."/>
            <person name="Haas B."/>
            <person name="Abouelleil A."/>
            <person name="Alvarado L."/>
            <person name="Arachchi H.M."/>
            <person name="Berlin A.M."/>
            <person name="Chapman S.B."/>
            <person name="Dewar J."/>
            <person name="Goldberg J."/>
            <person name="Griggs A."/>
            <person name="Gujja S."/>
            <person name="Hansen M."/>
            <person name="Howarth C."/>
            <person name="Imamovic A."/>
            <person name="Larimer J."/>
            <person name="McCowan C."/>
            <person name="Murphy C."/>
            <person name="Neiman D."/>
            <person name="Pearson M."/>
            <person name="Priest M."/>
            <person name="Roberts A."/>
            <person name="Saif S."/>
            <person name="Shea T."/>
            <person name="Sisk P."/>
            <person name="Sykes S."/>
            <person name="Wortman J."/>
            <person name="Nusbaum C."/>
            <person name="Birren B."/>
        </authorList>
    </citation>
    <scope>NUCLEOTIDE SEQUENCE [LARGE SCALE GENOMIC DNA]</scope>
    <source>
        <strain evidence="2 3">PRA339</strain>
    </source>
</reference>
<dbReference type="Proteomes" id="UP000030655">
    <property type="component" value="Unassembled WGS sequence"/>
</dbReference>
<organism evidence="2 3">
    <name type="scientific">Anncaliia algerae PRA339</name>
    <dbReference type="NCBI Taxonomy" id="1288291"/>
    <lineage>
        <taxon>Eukaryota</taxon>
        <taxon>Fungi</taxon>
        <taxon>Fungi incertae sedis</taxon>
        <taxon>Microsporidia</taxon>
        <taxon>Tubulinosematoidea</taxon>
        <taxon>Tubulinosematidae</taxon>
        <taxon>Anncaliia</taxon>
    </lineage>
</organism>
<dbReference type="VEuPathDB" id="MicrosporidiaDB:H312_02518"/>
<evidence type="ECO:0000259" key="1">
    <source>
        <dbReference type="PROSITE" id="PS50011"/>
    </source>
</evidence>
<dbReference type="GO" id="GO:0005524">
    <property type="term" value="F:ATP binding"/>
    <property type="evidence" value="ECO:0007669"/>
    <property type="project" value="InterPro"/>
</dbReference>
<dbReference type="PANTHER" id="PTHR24345">
    <property type="entry name" value="SERINE/THREONINE-PROTEIN KINASE PLK"/>
    <property type="match status" value="1"/>
</dbReference>
<keyword evidence="3" id="KW-1185">Reference proteome</keyword>
<dbReference type="Pfam" id="PF00069">
    <property type="entry name" value="Pkinase"/>
    <property type="match status" value="1"/>
</dbReference>
<proteinExistence type="predicted"/>
<accession>A0A059EZ05</accession>
<dbReference type="InterPro" id="IPR000719">
    <property type="entry name" value="Prot_kinase_dom"/>
</dbReference>
<dbReference type="AlphaFoldDB" id="A0A059EZ05"/>
<dbReference type="Gene3D" id="1.10.510.10">
    <property type="entry name" value="Transferase(Phosphotransferase) domain 1"/>
    <property type="match status" value="2"/>
</dbReference>
<gene>
    <name evidence="2" type="ORF">H312_02518</name>
</gene>